<feature type="domain" description="RDRP core" evidence="3">
    <location>
        <begin position="112"/>
        <end position="754"/>
    </location>
</feature>
<keyword evidence="5" id="KW-1185">Reference proteome</keyword>
<keyword evidence="1" id="KW-0694">RNA-binding</keyword>
<sequence>MDAKGIAWGVQWEIARGTQLPARWTWEDVTPQKLDSLIGTNADAAPRVAEILGKGKDKGMLELIWAELDREEKALLTGDAGLGLKGIDGLPKWNGGRIQQIVRIVEEERGKLKLVLDKMEMRKSCRFARELGSSRILQVSIPDKLLRRKETRDRIRELLYREAVICGRIFASMFSRDGKVFMMEVARLDPDGGRRTSGHSRLNSVQAFVQWHNPLDLNGQQSVSKWITRFDLGFSTTVPVLQFDPSKIHYIRDEYAPHDEKMGKPPTEKIFTDGCGFMNAAALHQIAAYFGRETPITAVQGRIAGAKGMWLLHPEDHDLHAPPTIWIRDSQRKIHHAESSLTRAQLIFDLVATPRLTFPSRLSKYTVLNLAHNGVPKDIFTKLMREGLEAEIAPLVEWSRPGAMHILYDAVDHAGHVTASRVQKLAVGLTRALGLSGRVPDRDSQEDDALENVDSSELSFGPDNTEPLGLHECVMEMLKAGFTPDTSSTLYGKLKTIVTLIVENFVRDYHFPISQSAEAFIVPDPYGVLEEGQIHFKATQALKDPLLYTSSDIITGEVLVYRNPARVASDVQKVTAVVHPKLSQYTDVIVLPTKGKRSLASLLAGGGKRIFHVCVCIWDQELVSRFQHPPTREPSGDFLADNFESQESIDKVHSLDSRIRGLGPRDAQVELQKTLLAGLNDLGVGQYSKFHENAVYAFGYDHPTTRRLAFMFTTILDSRKTGYKVKDQIFKKDCAEHDREQPECMKPKPKSKDQAAYSTVNKRYLSRKVDGPFILEELFNEGKALGNEKLRAFDQLAPSQREHRDPHLTKNYNDAESATSMPIIGPRKLPLVRCIRDFVDMHYASWRSQCGSSPSKPSSSNGAKAAKLKALAFQRITAQFNRSPFEDVPPEEVKWLREQTELIKASYAYTLSEKFAFSVALRTLCDIKARESPSGSSTSTLEFGKHSSISRSVIKLLQQSLSSPS</sequence>
<dbReference type="InterPro" id="IPR007855">
    <property type="entry name" value="RDRP"/>
</dbReference>
<dbReference type="GO" id="GO:0003968">
    <property type="term" value="F:RNA-directed RNA polymerase activity"/>
    <property type="evidence" value="ECO:0007669"/>
    <property type="project" value="UniProtKB-KW"/>
</dbReference>
<dbReference type="Proteomes" id="UP000250043">
    <property type="component" value="Unassembled WGS sequence"/>
</dbReference>
<dbReference type="Pfam" id="PF05183">
    <property type="entry name" value="RdRP"/>
    <property type="match status" value="1"/>
</dbReference>
<keyword evidence="1" id="KW-0548">Nucleotidyltransferase</keyword>
<dbReference type="InterPro" id="IPR057596">
    <property type="entry name" value="RDRP_core"/>
</dbReference>
<gene>
    <name evidence="4" type="ORF">OBBRIDRAFT_863326</name>
</gene>
<protein>
    <recommendedName>
        <fullName evidence="1">RNA-dependent RNA polymerase</fullName>
        <ecNumber evidence="1">2.7.7.48</ecNumber>
    </recommendedName>
</protein>
<feature type="region of interest" description="Disordered" evidence="2">
    <location>
        <begin position="437"/>
        <end position="458"/>
    </location>
</feature>
<dbReference type="EMBL" id="KV722361">
    <property type="protein sequence ID" value="OCH92984.1"/>
    <property type="molecule type" value="Genomic_DNA"/>
</dbReference>
<evidence type="ECO:0000313" key="4">
    <source>
        <dbReference type="EMBL" id="OCH92984.1"/>
    </source>
</evidence>
<reference evidence="4 5" key="1">
    <citation type="submission" date="2016-07" db="EMBL/GenBank/DDBJ databases">
        <title>Draft genome of the white-rot fungus Obba rivulosa 3A-2.</title>
        <authorList>
            <consortium name="DOE Joint Genome Institute"/>
            <person name="Miettinen O."/>
            <person name="Riley R."/>
            <person name="Acob R."/>
            <person name="Barry K."/>
            <person name="Cullen D."/>
            <person name="De Vries R."/>
            <person name="Hainaut M."/>
            <person name="Hatakka A."/>
            <person name="Henrissat B."/>
            <person name="Hilden K."/>
            <person name="Kuo R."/>
            <person name="Labutti K."/>
            <person name="Lipzen A."/>
            <person name="Makela M.R."/>
            <person name="Sandor L."/>
            <person name="Spatafora J.W."/>
            <person name="Grigoriev I.V."/>
            <person name="Hibbett D.S."/>
        </authorList>
    </citation>
    <scope>NUCLEOTIDE SEQUENCE [LARGE SCALE GENOMIC DNA]</scope>
    <source>
        <strain evidence="4 5">3A-2</strain>
    </source>
</reference>
<name>A0A8E2B2S4_9APHY</name>
<evidence type="ECO:0000256" key="2">
    <source>
        <dbReference type="SAM" id="MobiDB-lite"/>
    </source>
</evidence>
<dbReference type="GO" id="GO:0031380">
    <property type="term" value="C:nuclear RNA-directed RNA polymerase complex"/>
    <property type="evidence" value="ECO:0007669"/>
    <property type="project" value="TreeGrafter"/>
</dbReference>
<evidence type="ECO:0000313" key="5">
    <source>
        <dbReference type="Proteomes" id="UP000250043"/>
    </source>
</evidence>
<comment type="similarity">
    <text evidence="1">Belongs to the RdRP family.</text>
</comment>
<comment type="catalytic activity">
    <reaction evidence="1">
        <text>RNA(n) + a ribonucleoside 5'-triphosphate = RNA(n+1) + diphosphate</text>
        <dbReference type="Rhea" id="RHEA:21248"/>
        <dbReference type="Rhea" id="RHEA-COMP:14527"/>
        <dbReference type="Rhea" id="RHEA-COMP:17342"/>
        <dbReference type="ChEBI" id="CHEBI:33019"/>
        <dbReference type="ChEBI" id="CHEBI:61557"/>
        <dbReference type="ChEBI" id="CHEBI:140395"/>
        <dbReference type="EC" id="2.7.7.48"/>
    </reaction>
</comment>
<dbReference type="GO" id="GO:0003723">
    <property type="term" value="F:RNA binding"/>
    <property type="evidence" value="ECO:0007669"/>
    <property type="project" value="UniProtKB-KW"/>
</dbReference>
<evidence type="ECO:0000259" key="3">
    <source>
        <dbReference type="Pfam" id="PF05183"/>
    </source>
</evidence>
<dbReference type="PANTHER" id="PTHR23079:SF14">
    <property type="entry name" value="RNA-DEPENDENT RNA POLYMERASE"/>
    <property type="match status" value="1"/>
</dbReference>
<keyword evidence="1" id="KW-0808">Transferase</keyword>
<keyword evidence="1" id="KW-0696">RNA-directed RNA polymerase</keyword>
<dbReference type="EC" id="2.7.7.48" evidence="1"/>
<dbReference type="PANTHER" id="PTHR23079">
    <property type="entry name" value="RNA-DEPENDENT RNA POLYMERASE"/>
    <property type="match status" value="1"/>
</dbReference>
<organism evidence="4 5">
    <name type="scientific">Obba rivulosa</name>
    <dbReference type="NCBI Taxonomy" id="1052685"/>
    <lineage>
        <taxon>Eukaryota</taxon>
        <taxon>Fungi</taxon>
        <taxon>Dikarya</taxon>
        <taxon>Basidiomycota</taxon>
        <taxon>Agaricomycotina</taxon>
        <taxon>Agaricomycetes</taxon>
        <taxon>Polyporales</taxon>
        <taxon>Gelatoporiaceae</taxon>
        <taxon>Obba</taxon>
    </lineage>
</organism>
<dbReference type="AlphaFoldDB" id="A0A8E2B2S4"/>
<dbReference type="GO" id="GO:0030422">
    <property type="term" value="P:siRNA processing"/>
    <property type="evidence" value="ECO:0007669"/>
    <property type="project" value="TreeGrafter"/>
</dbReference>
<proteinExistence type="inferred from homology"/>
<evidence type="ECO:0000256" key="1">
    <source>
        <dbReference type="RuleBase" id="RU363098"/>
    </source>
</evidence>
<dbReference type="OrthoDB" id="10055769at2759"/>
<accession>A0A8E2B2S4</accession>